<dbReference type="EMBL" id="FNDU01000006">
    <property type="protein sequence ID" value="SDI31624.1"/>
    <property type="molecule type" value="Genomic_DNA"/>
</dbReference>
<dbReference type="Pfam" id="PF03845">
    <property type="entry name" value="Spore_permease"/>
    <property type="match status" value="1"/>
</dbReference>
<accession>A0A1G8JK33</accession>
<dbReference type="GO" id="GO:0016020">
    <property type="term" value="C:membrane"/>
    <property type="evidence" value="ECO:0007669"/>
    <property type="project" value="UniProtKB-SubCell"/>
</dbReference>
<feature type="transmembrane region" description="Helical" evidence="8">
    <location>
        <begin position="145"/>
        <end position="167"/>
    </location>
</feature>
<evidence type="ECO:0000256" key="3">
    <source>
        <dbReference type="ARBA" id="ARBA00022448"/>
    </source>
</evidence>
<feature type="transmembrane region" description="Helical" evidence="8">
    <location>
        <begin position="220"/>
        <end position="246"/>
    </location>
</feature>
<dbReference type="NCBIfam" id="TIGR00912">
    <property type="entry name" value="2A0309"/>
    <property type="match status" value="1"/>
</dbReference>
<evidence type="ECO:0000313" key="10">
    <source>
        <dbReference type="Proteomes" id="UP000199017"/>
    </source>
</evidence>
<comment type="subcellular location">
    <subcellularLocation>
        <location evidence="1">Membrane</location>
        <topology evidence="1">Multi-pass membrane protein</topology>
    </subcellularLocation>
</comment>
<dbReference type="AlphaFoldDB" id="A0A1G8JK33"/>
<feature type="transmembrane region" description="Helical" evidence="8">
    <location>
        <begin position="187"/>
        <end position="208"/>
    </location>
</feature>
<feature type="transmembrane region" description="Helical" evidence="8">
    <location>
        <begin position="344"/>
        <end position="362"/>
    </location>
</feature>
<comment type="similarity">
    <text evidence="2">Belongs to the amino acid-polyamine-organocation (APC) superfamily. Spore germination protein (SGP) (TC 2.A.3.9) family.</text>
</comment>
<dbReference type="PANTHER" id="PTHR34975:SF2">
    <property type="entry name" value="SPORE GERMINATION PROTEIN A2"/>
    <property type="match status" value="1"/>
</dbReference>
<evidence type="ECO:0000256" key="6">
    <source>
        <dbReference type="ARBA" id="ARBA00022989"/>
    </source>
</evidence>
<dbReference type="PANTHER" id="PTHR34975">
    <property type="entry name" value="SPORE GERMINATION PROTEIN A2"/>
    <property type="match status" value="1"/>
</dbReference>
<evidence type="ECO:0000256" key="1">
    <source>
        <dbReference type="ARBA" id="ARBA00004141"/>
    </source>
</evidence>
<feature type="transmembrane region" description="Helical" evidence="8">
    <location>
        <begin position="12"/>
        <end position="34"/>
    </location>
</feature>
<evidence type="ECO:0000256" key="7">
    <source>
        <dbReference type="ARBA" id="ARBA00023136"/>
    </source>
</evidence>
<feature type="transmembrane region" description="Helical" evidence="8">
    <location>
        <begin position="81"/>
        <end position="99"/>
    </location>
</feature>
<dbReference type="InterPro" id="IPR004761">
    <property type="entry name" value="Spore_GerAB"/>
</dbReference>
<evidence type="ECO:0000256" key="5">
    <source>
        <dbReference type="ARBA" id="ARBA00022692"/>
    </source>
</evidence>
<evidence type="ECO:0000256" key="4">
    <source>
        <dbReference type="ARBA" id="ARBA00022544"/>
    </source>
</evidence>
<sequence>MKEQQQVSATQMASLAFIFLTGSSIVVMPGPLIGYANNGAWLSLLLSLAGGMLLLVFMLYLYEKFPQLSLIEYSQQLLGKWLTWIFAIPFLSMQLHSSSGIVLDVGLFMTSSIMRETPLYVFIFLIFFVTALTVHVGIEKFTRMFVVLMMVVLLFVIVILVLASANYKIEHLVPVLPDGIKPVLLGTYFYFGVPITELVLFSMLLPYVRREENHLLKKSMFTALLINVFFLTAVTLSTILVFGPIAGERAYSMFEVARTIELYEIIQRMESLIGYALIITSYMKAVISLYILNLTITQLFGLKDTYILIFPLALVCFLFSMLQISLGEAMWINIVTVIEPLWKTFAYVLPLLVLTITAFLRVKNRKISWK</sequence>
<evidence type="ECO:0000256" key="8">
    <source>
        <dbReference type="SAM" id="Phobius"/>
    </source>
</evidence>
<feature type="transmembrane region" description="Helical" evidence="8">
    <location>
        <begin position="40"/>
        <end position="61"/>
    </location>
</feature>
<dbReference type="Proteomes" id="UP000199017">
    <property type="component" value="Unassembled WGS sequence"/>
</dbReference>
<dbReference type="GO" id="GO:0009847">
    <property type="term" value="P:spore germination"/>
    <property type="evidence" value="ECO:0007669"/>
    <property type="project" value="InterPro"/>
</dbReference>
<keyword evidence="3" id="KW-0813">Transport</keyword>
<feature type="transmembrane region" description="Helical" evidence="8">
    <location>
        <begin position="272"/>
        <end position="293"/>
    </location>
</feature>
<organism evidence="9 10">
    <name type="scientific">Alteribacillus bidgolensis</name>
    <dbReference type="NCBI Taxonomy" id="930129"/>
    <lineage>
        <taxon>Bacteria</taxon>
        <taxon>Bacillati</taxon>
        <taxon>Bacillota</taxon>
        <taxon>Bacilli</taxon>
        <taxon>Bacillales</taxon>
        <taxon>Bacillaceae</taxon>
        <taxon>Alteribacillus</taxon>
    </lineage>
</organism>
<keyword evidence="5 8" id="KW-0812">Transmembrane</keyword>
<feature type="transmembrane region" description="Helical" evidence="8">
    <location>
        <begin position="119"/>
        <end position="138"/>
    </location>
</feature>
<dbReference type="Gene3D" id="1.20.1740.10">
    <property type="entry name" value="Amino acid/polyamine transporter I"/>
    <property type="match status" value="1"/>
</dbReference>
<gene>
    <name evidence="9" type="ORF">SAMN05216352_106230</name>
</gene>
<keyword evidence="4" id="KW-0309">Germination</keyword>
<name>A0A1G8JK33_9BACI</name>
<evidence type="ECO:0000256" key="2">
    <source>
        <dbReference type="ARBA" id="ARBA00007998"/>
    </source>
</evidence>
<feature type="transmembrane region" description="Helical" evidence="8">
    <location>
        <begin position="305"/>
        <end position="324"/>
    </location>
</feature>
<dbReference type="STRING" id="930129.SAMN05216352_106230"/>
<keyword evidence="7 8" id="KW-0472">Membrane</keyword>
<reference evidence="9 10" key="1">
    <citation type="submission" date="2016-10" db="EMBL/GenBank/DDBJ databases">
        <authorList>
            <person name="de Groot N.N."/>
        </authorList>
    </citation>
    <scope>NUCLEOTIDE SEQUENCE [LARGE SCALE GENOMIC DNA]</scope>
    <source>
        <strain evidence="10">P4B,CCM 7963,CECT 7998,DSM 25260,IBRC-M 10614,KCTC 13821</strain>
    </source>
</reference>
<dbReference type="RefSeq" id="WP_091585231.1">
    <property type="nucleotide sequence ID" value="NZ_FNDU01000006.1"/>
</dbReference>
<evidence type="ECO:0000313" key="9">
    <source>
        <dbReference type="EMBL" id="SDI31624.1"/>
    </source>
</evidence>
<keyword evidence="10" id="KW-1185">Reference proteome</keyword>
<protein>
    <submittedName>
        <fullName evidence="9">Spore germination protein KB</fullName>
    </submittedName>
</protein>
<dbReference type="OrthoDB" id="2663541at2"/>
<keyword evidence="6 8" id="KW-1133">Transmembrane helix</keyword>
<proteinExistence type="inferred from homology"/>